<dbReference type="InterPro" id="IPR000048">
    <property type="entry name" value="IQ_motif_EF-hand-BS"/>
</dbReference>
<sequence>MAKRSSLIDLVKRIFGSDHKSKQEKKERRKRWLFGKLKTKRPITLPVLSSGRANSLSQAEEEQTKHALAVAVATVAAAEVAVAAAQAAAQVVRLTGAPSSYNKACEIAAVKIQTAFRGYLARKALRALKGLVKLQALIRGRAVRRQTSATLKSLQSLIKIQQQVREHRVRMSDDKRVSEHTERIRQMSRDIGDVNIKEQGNENRWDSSSLSKEAIKAIIINRQEAAVRRERALEYATSQRQKMNPRRHSLCTDKELETDGTNHGLSWLEQWVETQPWDKDIPEILPVPSPSPERDFDSQQHHIRSSLVCLDSLQRSLDELPQLRPLPRRSFNRSRLSFVRDDASFVSSPSFPNYMAYTESAKARARSMSTPKQRLGAAESLSSPFPSICSEARFSKSSKTPTYPQRSPSLKCQPRLASQVSSNDLDFNTKFLVRNGDRQSNLR</sequence>
<feature type="region of interest" description="Disordered" evidence="4">
    <location>
        <begin position="396"/>
        <end position="415"/>
    </location>
</feature>
<protein>
    <recommendedName>
        <fullName evidence="5">DUF4005 domain-containing protein</fullName>
    </recommendedName>
</protein>
<dbReference type="Proteomes" id="UP000652761">
    <property type="component" value="Unassembled WGS sequence"/>
</dbReference>
<proteinExistence type="inferred from homology"/>
<dbReference type="CDD" id="cd23767">
    <property type="entry name" value="IQCD"/>
    <property type="match status" value="1"/>
</dbReference>
<accession>A0A843TKZ6</accession>
<evidence type="ECO:0000313" key="6">
    <source>
        <dbReference type="EMBL" id="MQL72398.1"/>
    </source>
</evidence>
<dbReference type="InterPro" id="IPR025064">
    <property type="entry name" value="DUF4005"/>
</dbReference>
<feature type="domain" description="DUF4005" evidence="5">
    <location>
        <begin position="340"/>
        <end position="395"/>
    </location>
</feature>
<evidence type="ECO:0000256" key="3">
    <source>
        <dbReference type="ARBA" id="ARBA00024378"/>
    </source>
</evidence>
<dbReference type="OrthoDB" id="696085at2759"/>
<keyword evidence="7" id="KW-1185">Reference proteome</keyword>
<keyword evidence="1" id="KW-0112">Calmodulin-binding</keyword>
<evidence type="ECO:0000313" key="7">
    <source>
        <dbReference type="Proteomes" id="UP000652761"/>
    </source>
</evidence>
<comment type="caution">
    <text evidence="6">The sequence shown here is derived from an EMBL/GenBank/DDBJ whole genome shotgun (WGS) entry which is preliminary data.</text>
</comment>
<comment type="subunit">
    <text evidence="3">Binds to multiple calmodulin (CaM) in the presence of Ca(2+) and CaM-like proteins.</text>
</comment>
<dbReference type="Pfam" id="PF00612">
    <property type="entry name" value="IQ"/>
    <property type="match status" value="1"/>
</dbReference>
<evidence type="ECO:0000256" key="4">
    <source>
        <dbReference type="SAM" id="MobiDB-lite"/>
    </source>
</evidence>
<dbReference type="EMBL" id="NMUH01000129">
    <property type="protein sequence ID" value="MQL72398.1"/>
    <property type="molecule type" value="Genomic_DNA"/>
</dbReference>
<dbReference type="PANTHER" id="PTHR32295:SF41">
    <property type="entry name" value="PROTEIN IQ-DOMAIN 11"/>
    <property type="match status" value="1"/>
</dbReference>
<dbReference type="GO" id="GO:0005516">
    <property type="term" value="F:calmodulin binding"/>
    <property type="evidence" value="ECO:0007669"/>
    <property type="project" value="UniProtKB-KW"/>
</dbReference>
<name>A0A843TKZ6_COLES</name>
<dbReference type="Gene3D" id="1.20.5.190">
    <property type="match status" value="1"/>
</dbReference>
<evidence type="ECO:0000259" key="5">
    <source>
        <dbReference type="Pfam" id="PF13178"/>
    </source>
</evidence>
<dbReference type="PROSITE" id="PS50096">
    <property type="entry name" value="IQ"/>
    <property type="match status" value="2"/>
</dbReference>
<dbReference type="Pfam" id="PF13178">
    <property type="entry name" value="DUF4005"/>
    <property type="match status" value="1"/>
</dbReference>
<evidence type="ECO:0000256" key="2">
    <source>
        <dbReference type="ARBA" id="ARBA00024341"/>
    </source>
</evidence>
<comment type="similarity">
    <text evidence="2">Belongs to the IQD family.</text>
</comment>
<reference evidence="6" key="1">
    <citation type="submission" date="2017-07" db="EMBL/GenBank/DDBJ databases">
        <title>Taro Niue Genome Assembly and Annotation.</title>
        <authorList>
            <person name="Atibalentja N."/>
            <person name="Keating K."/>
            <person name="Fields C.J."/>
        </authorList>
    </citation>
    <scope>NUCLEOTIDE SEQUENCE</scope>
    <source>
        <strain evidence="6">Niue_2</strain>
        <tissue evidence="6">Leaf</tissue>
    </source>
</reference>
<gene>
    <name evidence="6" type="ORF">Taro_004732</name>
</gene>
<dbReference type="PANTHER" id="PTHR32295">
    <property type="entry name" value="IQ-DOMAIN 5-RELATED"/>
    <property type="match status" value="1"/>
</dbReference>
<evidence type="ECO:0000256" key="1">
    <source>
        <dbReference type="ARBA" id="ARBA00022860"/>
    </source>
</evidence>
<dbReference type="AlphaFoldDB" id="A0A843TKZ6"/>
<organism evidence="6 7">
    <name type="scientific">Colocasia esculenta</name>
    <name type="common">Wild taro</name>
    <name type="synonym">Arum esculentum</name>
    <dbReference type="NCBI Taxonomy" id="4460"/>
    <lineage>
        <taxon>Eukaryota</taxon>
        <taxon>Viridiplantae</taxon>
        <taxon>Streptophyta</taxon>
        <taxon>Embryophyta</taxon>
        <taxon>Tracheophyta</taxon>
        <taxon>Spermatophyta</taxon>
        <taxon>Magnoliopsida</taxon>
        <taxon>Liliopsida</taxon>
        <taxon>Araceae</taxon>
        <taxon>Aroideae</taxon>
        <taxon>Colocasieae</taxon>
        <taxon>Colocasia</taxon>
    </lineage>
</organism>
<dbReference type="SMART" id="SM00015">
    <property type="entry name" value="IQ"/>
    <property type="match status" value="1"/>
</dbReference>